<proteinExistence type="predicted"/>
<dbReference type="EMBL" id="WBZC01000032">
    <property type="protein sequence ID" value="KAB3534080.1"/>
    <property type="molecule type" value="Genomic_DNA"/>
</dbReference>
<protein>
    <submittedName>
        <fullName evidence="1">Uncharacterized protein</fullName>
    </submittedName>
</protein>
<accession>A0A6I0EYR6</accession>
<dbReference type="RefSeq" id="WP_151861403.1">
    <property type="nucleotide sequence ID" value="NZ_WBZC01000032.1"/>
</dbReference>
<keyword evidence="2" id="KW-1185">Reference proteome</keyword>
<name>A0A6I0EYR6_9FIRM</name>
<evidence type="ECO:0000313" key="1">
    <source>
        <dbReference type="EMBL" id="KAB3534080.1"/>
    </source>
</evidence>
<dbReference type="Proteomes" id="UP000432715">
    <property type="component" value="Unassembled WGS sequence"/>
</dbReference>
<sequence>MIRIVILAIVLISVLGFIFFSNTTTVLDVINSNLCLETIDRIDVEVYKQLMIQFLTVYQIKMKLIDFLIY</sequence>
<gene>
    <name evidence="1" type="ORF">F8154_09595</name>
</gene>
<evidence type="ECO:0000313" key="2">
    <source>
        <dbReference type="Proteomes" id="UP000432715"/>
    </source>
</evidence>
<reference evidence="1 2" key="1">
    <citation type="submission" date="2019-10" db="EMBL/GenBank/DDBJ databases">
        <title>Alkaliphilus serpentinus sp. nov. and Alkaliphilus pronyensis sp. nov., two novel anaerobic alkaliphilic species isolated from the serpentinized-hosted hydrothermal field of the Prony Bay (New Caledonia).</title>
        <authorList>
            <person name="Postec A."/>
        </authorList>
    </citation>
    <scope>NUCLEOTIDE SEQUENCE [LARGE SCALE GENOMIC DNA]</scope>
    <source>
        <strain evidence="1 2">LacV</strain>
    </source>
</reference>
<comment type="caution">
    <text evidence="1">The sequence shown here is derived from an EMBL/GenBank/DDBJ whole genome shotgun (WGS) entry which is preliminary data.</text>
</comment>
<dbReference type="AlphaFoldDB" id="A0A6I0EYR6"/>
<organism evidence="1 2">
    <name type="scientific">Alkaliphilus pronyensis</name>
    <dbReference type="NCBI Taxonomy" id="1482732"/>
    <lineage>
        <taxon>Bacteria</taxon>
        <taxon>Bacillati</taxon>
        <taxon>Bacillota</taxon>
        <taxon>Clostridia</taxon>
        <taxon>Peptostreptococcales</taxon>
        <taxon>Natronincolaceae</taxon>
        <taxon>Alkaliphilus</taxon>
    </lineage>
</organism>